<evidence type="ECO:0000313" key="4">
    <source>
        <dbReference type="EMBL" id="JAS36445.1"/>
    </source>
</evidence>
<protein>
    <recommendedName>
        <fullName evidence="5">Dehydrogenase</fullName>
    </recommendedName>
</protein>
<reference evidence="4" key="1">
    <citation type="submission" date="2015-12" db="EMBL/GenBank/DDBJ databases">
        <title>De novo transcriptome assembly of four potential Pierce s Disease insect vectors from Arizona vineyards.</title>
        <authorList>
            <person name="Tassone E.E."/>
        </authorList>
    </citation>
    <scope>NUCLEOTIDE SEQUENCE</scope>
</reference>
<dbReference type="GO" id="GO:0016616">
    <property type="term" value="F:oxidoreductase activity, acting on the CH-OH group of donors, NAD or NADP as acceptor"/>
    <property type="evidence" value="ECO:0007669"/>
    <property type="project" value="UniProtKB-ARBA"/>
</dbReference>
<dbReference type="PROSITE" id="PS00061">
    <property type="entry name" value="ADH_SHORT"/>
    <property type="match status" value="1"/>
</dbReference>
<gene>
    <name evidence="4" type="ORF">g.3310</name>
</gene>
<dbReference type="PANTHER" id="PTHR43115">
    <property type="entry name" value="DEHYDROGENASE/REDUCTASE SDR FAMILY MEMBER 11"/>
    <property type="match status" value="1"/>
</dbReference>
<keyword evidence="2" id="KW-0560">Oxidoreductase</keyword>
<proteinExistence type="inferred from homology"/>
<dbReference type="InterPro" id="IPR020904">
    <property type="entry name" value="Sc_DH/Rdtase_CS"/>
</dbReference>
<dbReference type="PRINTS" id="PR00081">
    <property type="entry name" value="GDHRDH"/>
</dbReference>
<organism evidence="4">
    <name type="scientific">Clastoptera arizonana</name>
    <name type="common">Arizona spittle bug</name>
    <dbReference type="NCBI Taxonomy" id="38151"/>
    <lineage>
        <taxon>Eukaryota</taxon>
        <taxon>Metazoa</taxon>
        <taxon>Ecdysozoa</taxon>
        <taxon>Arthropoda</taxon>
        <taxon>Hexapoda</taxon>
        <taxon>Insecta</taxon>
        <taxon>Pterygota</taxon>
        <taxon>Neoptera</taxon>
        <taxon>Paraneoptera</taxon>
        <taxon>Hemiptera</taxon>
        <taxon>Auchenorrhyncha</taxon>
        <taxon>Cercopoidea</taxon>
        <taxon>Clastopteridae</taxon>
        <taxon>Clastoptera</taxon>
    </lineage>
</organism>
<evidence type="ECO:0000256" key="2">
    <source>
        <dbReference type="ARBA" id="ARBA00023002"/>
    </source>
</evidence>
<accession>A0A1B6EEU8</accession>
<dbReference type="FunFam" id="3.40.50.720:FF:000047">
    <property type="entry name" value="NADP-dependent L-serine/L-allo-threonine dehydrogenase"/>
    <property type="match status" value="1"/>
</dbReference>
<name>A0A1B6EEU8_9HEMI</name>
<sequence length="248" mass="27291">MDRWSGRVAVVTGASSGIGAAIVRDLVTHGLVVVGLARRDGKMQEIAEELKDCSGQLFPVRADITKEEDILAAFRWIERKLGGVDVLVNNAGMSINTEVIECKLSDWKRMFDLNVFAQGMCTREAVRSMRSRKVEDGHIININSIASHRVSIKPGNFIYCASKHAARVFTEGLRRELAEVKSKIKVTSISPGLVDTEIFEVGSWGKEIYSNNPYLQAKDIADAVNYLLSTSPSVQVNELIVRPVAEGT</sequence>
<comment type="similarity">
    <text evidence="1 3">Belongs to the short-chain dehydrogenases/reductases (SDR) family.</text>
</comment>
<dbReference type="InterPro" id="IPR002347">
    <property type="entry name" value="SDR_fam"/>
</dbReference>
<evidence type="ECO:0000256" key="3">
    <source>
        <dbReference type="RuleBase" id="RU000363"/>
    </source>
</evidence>
<dbReference type="AlphaFoldDB" id="A0A1B6EEU8"/>
<dbReference type="Pfam" id="PF00106">
    <property type="entry name" value="adh_short"/>
    <property type="match status" value="1"/>
</dbReference>
<dbReference type="PRINTS" id="PR00080">
    <property type="entry name" value="SDRFAMILY"/>
</dbReference>
<dbReference type="PANTHER" id="PTHR43115:SF4">
    <property type="entry name" value="DEHYDROGENASE_REDUCTASE SDR FAMILY MEMBER 11"/>
    <property type="match status" value="1"/>
</dbReference>
<dbReference type="SUPFAM" id="SSF51735">
    <property type="entry name" value="NAD(P)-binding Rossmann-fold domains"/>
    <property type="match status" value="1"/>
</dbReference>
<evidence type="ECO:0000256" key="1">
    <source>
        <dbReference type="ARBA" id="ARBA00006484"/>
    </source>
</evidence>
<dbReference type="Gene3D" id="3.40.50.720">
    <property type="entry name" value="NAD(P)-binding Rossmann-like Domain"/>
    <property type="match status" value="1"/>
</dbReference>
<dbReference type="EMBL" id="GEDC01000853">
    <property type="protein sequence ID" value="JAS36445.1"/>
    <property type="molecule type" value="Transcribed_RNA"/>
</dbReference>
<evidence type="ECO:0008006" key="5">
    <source>
        <dbReference type="Google" id="ProtNLM"/>
    </source>
</evidence>
<dbReference type="InterPro" id="IPR036291">
    <property type="entry name" value="NAD(P)-bd_dom_sf"/>
</dbReference>